<proteinExistence type="predicted"/>
<keyword evidence="9" id="KW-1185">Reference proteome</keyword>
<evidence type="ECO:0000256" key="2">
    <source>
        <dbReference type="ARBA" id="ARBA00022737"/>
    </source>
</evidence>
<feature type="region of interest" description="Disordered" evidence="7">
    <location>
        <begin position="194"/>
        <end position="245"/>
    </location>
</feature>
<comment type="function">
    <text evidence="3">Required for 3'-end cleavage and polyadenylation of pre-mRNAs. Also involved in chromosome segregation where it has a role in chromosome attachment to the mitotic spindle.</text>
</comment>
<keyword evidence="1 5" id="KW-0853">WD repeat</keyword>
<evidence type="ECO:0000256" key="7">
    <source>
        <dbReference type="SAM" id="MobiDB-lite"/>
    </source>
</evidence>
<dbReference type="CDD" id="cd00200">
    <property type="entry name" value="WD40"/>
    <property type="match status" value="1"/>
</dbReference>
<accession>A0AAN6RIB1</accession>
<feature type="compositionally biased region" description="Acidic residues" evidence="7">
    <location>
        <begin position="577"/>
        <end position="589"/>
    </location>
</feature>
<keyword evidence="2" id="KW-0677">Repeat</keyword>
<evidence type="ECO:0000256" key="1">
    <source>
        <dbReference type="ARBA" id="ARBA00022574"/>
    </source>
</evidence>
<evidence type="ECO:0000313" key="8">
    <source>
        <dbReference type="EMBL" id="KAK3214325.1"/>
    </source>
</evidence>
<feature type="region of interest" description="Disordered" evidence="7">
    <location>
        <begin position="94"/>
        <end position="154"/>
    </location>
</feature>
<dbReference type="EMBL" id="WVTA01000004">
    <property type="protein sequence ID" value="KAK3214325.1"/>
    <property type="molecule type" value="Genomic_DNA"/>
</dbReference>
<dbReference type="GO" id="GO:0031124">
    <property type="term" value="P:mRNA 3'-end processing"/>
    <property type="evidence" value="ECO:0007669"/>
    <property type="project" value="UniProtKB-UniRule"/>
</dbReference>
<dbReference type="PROSITE" id="PS50294">
    <property type="entry name" value="WD_REPEATS_REGION"/>
    <property type="match status" value="4"/>
</dbReference>
<dbReference type="InterPro" id="IPR015943">
    <property type="entry name" value="WD40/YVTN_repeat-like_dom_sf"/>
</dbReference>
<dbReference type="Proteomes" id="UP001280581">
    <property type="component" value="Unassembled WGS sequence"/>
</dbReference>
<protein>
    <recommendedName>
        <fullName evidence="4 6">Polyadenylation factor subunit 2</fullName>
    </recommendedName>
</protein>
<feature type="compositionally biased region" description="Basic residues" evidence="7">
    <location>
        <begin position="198"/>
        <end position="217"/>
    </location>
</feature>
<dbReference type="FunFam" id="2.130.10.10:FF:002008">
    <property type="entry name" value="Polyadenylation factor subunit 2"/>
    <property type="match status" value="1"/>
</dbReference>
<dbReference type="InterPro" id="IPR001680">
    <property type="entry name" value="WD40_rpt"/>
</dbReference>
<gene>
    <name evidence="8" type="ORF">GRF29_28g2725376</name>
</gene>
<evidence type="ECO:0000256" key="3">
    <source>
        <dbReference type="ARBA" id="ARBA00025498"/>
    </source>
</evidence>
<comment type="caution">
    <text evidence="8">The sequence shown here is derived from an EMBL/GenBank/DDBJ whole genome shotgun (WGS) entry which is preliminary data.</text>
</comment>
<evidence type="ECO:0000256" key="6">
    <source>
        <dbReference type="RuleBase" id="RU369034"/>
    </source>
</evidence>
<dbReference type="AlphaFoldDB" id="A0AAN6RIB1"/>
<dbReference type="SUPFAM" id="SSF50978">
    <property type="entry name" value="WD40 repeat-like"/>
    <property type="match status" value="1"/>
</dbReference>
<dbReference type="InterPro" id="IPR045245">
    <property type="entry name" value="Pfs2-like"/>
</dbReference>
<dbReference type="PANTHER" id="PTHR22836">
    <property type="entry name" value="WD40 REPEAT PROTEIN"/>
    <property type="match status" value="1"/>
</dbReference>
<dbReference type="PROSITE" id="PS50082">
    <property type="entry name" value="WD_REPEATS_2"/>
    <property type="match status" value="6"/>
</dbReference>
<evidence type="ECO:0000313" key="9">
    <source>
        <dbReference type="Proteomes" id="UP001280581"/>
    </source>
</evidence>
<feature type="repeat" description="WD" evidence="5">
    <location>
        <begin position="507"/>
        <end position="538"/>
    </location>
</feature>
<feature type="repeat" description="WD" evidence="5">
    <location>
        <begin position="352"/>
        <end position="393"/>
    </location>
</feature>
<dbReference type="PRINTS" id="PR00320">
    <property type="entry name" value="GPROTEINBRPT"/>
</dbReference>
<feature type="region of interest" description="Disordered" evidence="7">
    <location>
        <begin position="672"/>
        <end position="791"/>
    </location>
</feature>
<name>A0AAN6RIB1_9PLEO</name>
<feature type="compositionally biased region" description="Basic and acidic residues" evidence="7">
    <location>
        <begin position="94"/>
        <end position="110"/>
    </location>
</feature>
<dbReference type="InterPro" id="IPR036322">
    <property type="entry name" value="WD40_repeat_dom_sf"/>
</dbReference>
<feature type="repeat" description="WD" evidence="5">
    <location>
        <begin position="394"/>
        <end position="436"/>
    </location>
</feature>
<keyword evidence="6" id="KW-0507">mRNA processing</keyword>
<feature type="compositionally biased region" description="Gly residues" evidence="7">
    <location>
        <begin position="750"/>
        <end position="765"/>
    </location>
</feature>
<feature type="repeat" description="WD" evidence="5">
    <location>
        <begin position="437"/>
        <end position="469"/>
    </location>
</feature>
<dbReference type="Gene3D" id="2.130.10.10">
    <property type="entry name" value="YVTN repeat-like/Quinoprotein amine dehydrogenase"/>
    <property type="match status" value="2"/>
</dbReference>
<keyword evidence="6" id="KW-0539">Nucleus</keyword>
<dbReference type="InterPro" id="IPR020472">
    <property type="entry name" value="WD40_PAC1"/>
</dbReference>
<evidence type="ECO:0000256" key="4">
    <source>
        <dbReference type="ARBA" id="ARBA00026154"/>
    </source>
</evidence>
<feature type="repeat" description="WD" evidence="5">
    <location>
        <begin position="310"/>
        <end position="351"/>
    </location>
</feature>
<feature type="region of interest" description="Disordered" evidence="7">
    <location>
        <begin position="558"/>
        <end position="595"/>
    </location>
</feature>
<dbReference type="SMART" id="SM00320">
    <property type="entry name" value="WD40"/>
    <property type="match status" value="7"/>
</dbReference>
<feature type="compositionally biased region" description="Pro residues" evidence="7">
    <location>
        <begin position="675"/>
        <end position="746"/>
    </location>
</feature>
<reference evidence="8 9" key="1">
    <citation type="submission" date="2021-02" db="EMBL/GenBank/DDBJ databases">
        <title>Genome assembly of Pseudopithomyces chartarum.</title>
        <authorList>
            <person name="Jauregui R."/>
            <person name="Singh J."/>
            <person name="Voisey C."/>
        </authorList>
    </citation>
    <scope>NUCLEOTIDE SEQUENCE [LARGE SCALE GENOMIC DNA]</scope>
    <source>
        <strain evidence="8 9">AGR01</strain>
    </source>
</reference>
<dbReference type="PANTHER" id="PTHR22836:SF0">
    <property type="entry name" value="PRE-MRNA 3' END PROCESSING PROTEIN WDR33"/>
    <property type="match status" value="1"/>
</dbReference>
<evidence type="ECO:0000256" key="5">
    <source>
        <dbReference type="PROSITE-ProRule" id="PRU00221"/>
    </source>
</evidence>
<dbReference type="Pfam" id="PF00400">
    <property type="entry name" value="WD40"/>
    <property type="match status" value="6"/>
</dbReference>
<comment type="subcellular location">
    <subcellularLocation>
        <location evidence="6">Nucleus</location>
    </subcellularLocation>
</comment>
<feature type="repeat" description="WD" evidence="5">
    <location>
        <begin position="268"/>
        <end position="300"/>
    </location>
</feature>
<organism evidence="8 9">
    <name type="scientific">Pseudopithomyces chartarum</name>
    <dbReference type="NCBI Taxonomy" id="1892770"/>
    <lineage>
        <taxon>Eukaryota</taxon>
        <taxon>Fungi</taxon>
        <taxon>Dikarya</taxon>
        <taxon>Ascomycota</taxon>
        <taxon>Pezizomycotina</taxon>
        <taxon>Dothideomycetes</taxon>
        <taxon>Pleosporomycetidae</taxon>
        <taxon>Pleosporales</taxon>
        <taxon>Massarineae</taxon>
        <taxon>Didymosphaeriaceae</taxon>
        <taxon>Pseudopithomyces</taxon>
    </lineage>
</organism>
<sequence>MGMPRAEVLRRAMRGLSARCMYSRIAAHPVTSDGPADVNGPGGAAWVWLSLHHQPPAHPSRSLVALQRCSAVAGAGVHGQRSQPAVGVEVAQHRLGEPQFEARDRDDKASSTRRNAAHSHLVPPPSTTAHPGLSSPPWPTTTNTTARRAHDPSVRFSRARARFLRRHRLWIHHGAMDAQPQAALQEPAVLGGRAPQRQLHRGHGPARRPHHQRRRIDTRKGPALVAEQGQAPHQRGQVDPEGRRLLTGSTSGEFTLWNGMGFNFETIMQAHESAIRGVAYTHTDDWLLSADQTGIIKYWQTNFNNVKEIQAHDQQAIRGLAIAPTDSKFVTASDDQTLKIWDFASSQEESTLTGHGWEVRTVDWHPTKGLLCSGSKDHTVKLWDPRTGRCLSTLRGHKNPIAKTLFEPVLGNMMATCARDHTARIFDLRMMRDVLLLRGHEKDVTTMAWHPLHKNLLSTGGVDGSIFHWLLDEQNAPHGVAPTTSPYDSADPQNAPAQTIHPAHKLQYAHDFTVWTLDWHPLGHILASGSNDRVTRFWARPRPGDSSWTNDRYHIGTAAAEAQGTYDRGQGRRQMRDEEEQEAEDEAEGLVDQKMPSRHPGQGLPILPPGLTLPGLNTSPDGTSSILPGIGGLPAPANLPIHPPPPPLPNGAFPPGFPPSMDPQRLAQLIASGALPPPPIPGNPTPPNPHTFPFPGVPPPPFPTSSAPPPPFPFPAGAAPPIPPPGLPPGFAFPPLPGMPGAPPVPVQGSTGGGNGNANGHGQGQGRRAPLPSQQDSLKAEMRRGNYRKAR</sequence>
<dbReference type="GO" id="GO:0005847">
    <property type="term" value="C:mRNA cleavage and polyadenylation specificity factor complex"/>
    <property type="evidence" value="ECO:0007669"/>
    <property type="project" value="TreeGrafter"/>
</dbReference>